<dbReference type="Proteomes" id="UP000597762">
    <property type="component" value="Unassembled WGS sequence"/>
</dbReference>
<evidence type="ECO:0000259" key="2">
    <source>
        <dbReference type="PROSITE" id="PS51154"/>
    </source>
</evidence>
<evidence type="ECO:0000256" key="1">
    <source>
        <dbReference type="SAM" id="MobiDB-lite"/>
    </source>
</evidence>
<dbReference type="Pfam" id="PF08547">
    <property type="entry name" value="CIA30"/>
    <property type="match status" value="1"/>
</dbReference>
<comment type="caution">
    <text evidence="3">The sequence shown here is derived from an EMBL/GenBank/DDBJ whole genome shotgun (WGS) entry which is preliminary data.</text>
</comment>
<dbReference type="PANTHER" id="PTHR11106:SF27">
    <property type="entry name" value="MACRO DOMAIN-CONTAINING PROTEIN"/>
    <property type="match status" value="1"/>
</dbReference>
<evidence type="ECO:0000313" key="3">
    <source>
        <dbReference type="EMBL" id="CAE1257370.1"/>
    </source>
</evidence>
<name>A0A812C8Y8_ACAPH</name>
<evidence type="ECO:0000313" key="4">
    <source>
        <dbReference type="Proteomes" id="UP000597762"/>
    </source>
</evidence>
<dbReference type="OrthoDB" id="6133115at2759"/>
<protein>
    <submittedName>
        <fullName evidence="3">MACROD</fullName>
        <ecNumber evidence="3">3.1.1.106</ecNumber>
    </submittedName>
</protein>
<sequence length="692" mass="77624">MALSLRRGTWSQVCRGRPNLASKLYLTTLSPVVFHSNILASSPNLHGISADTFKFTTLFLGTNKKVNLTGLSVYSPRSSGSSGVNNNISIGGKGESVQATGFIRKDQCKIGLLSGLHISLSKFNTTFNPIRSFRTWEPSTKVLHAKKSRGEMSNLKVDPAAPDSTKKSPSSGSDSPDSMGSAASARSSPQGIREDVAPNEREPMWKIKKEKNLKENIEERKARCNFRKCTLLKSIDTWTEYYSRKEREIKDDRKGTKGSLKSPCVQLNNKVSIWKGDITSLVIDAIVNAANESLMGGGGVDGAIHSASGKFLKQECMTLRPCLTGQAVITGGYDLPAKYVIHTVGPRGEDPDKLRSCYENSLKYLLENELKSIAFPCVSTGIYGYPNDKAAEVVLKTVREWLEKNNEKVERVIFCLFLEKDIRIYEEKMQLYFPIPSNETGKAGQDEPKVFIYYLLFQGSPLLKSENRYGSTWEIVDARTHGTTSLSSLDTCGDQEEIDKWVITCDSDHNEGSSKALFELNKNGNGLFHGHLSTKLPKDGIVKDAGYVNLRSPRLMKSFKRPIPYDLSRYTHLVLRVRGDGRTYMLNFQMDMTFDIHWDDVYNFALYTRGGPYWQVAKIPFSRFYRAFKGRVQDKQDSLILDKIAHFGITLGDGNSGCFQLEIDYIGAMYDMNHEEEFAWEMYKAEPYTVGV</sequence>
<dbReference type="GO" id="GO:0140293">
    <property type="term" value="F:ADP-ribosylglutamate hydrolase activity"/>
    <property type="evidence" value="ECO:0007669"/>
    <property type="project" value="TreeGrafter"/>
</dbReference>
<keyword evidence="4" id="KW-1185">Reference proteome</keyword>
<proteinExistence type="predicted"/>
<dbReference type="SUPFAM" id="SSF49785">
    <property type="entry name" value="Galactose-binding domain-like"/>
    <property type="match status" value="1"/>
</dbReference>
<keyword evidence="3" id="KW-0378">Hydrolase</keyword>
<gene>
    <name evidence="3" type="ORF">SPHA_30720</name>
</gene>
<dbReference type="GO" id="GO:0042278">
    <property type="term" value="P:purine nucleoside metabolic process"/>
    <property type="evidence" value="ECO:0007669"/>
    <property type="project" value="TreeGrafter"/>
</dbReference>
<reference evidence="3" key="1">
    <citation type="submission" date="2021-01" db="EMBL/GenBank/DDBJ databases">
        <authorList>
            <person name="Li R."/>
            <person name="Bekaert M."/>
        </authorList>
    </citation>
    <scope>NUCLEOTIDE SEQUENCE</scope>
    <source>
        <strain evidence="3">Farmed</strain>
    </source>
</reference>
<dbReference type="GO" id="GO:0005654">
    <property type="term" value="C:nucleoplasm"/>
    <property type="evidence" value="ECO:0007669"/>
    <property type="project" value="TreeGrafter"/>
</dbReference>
<dbReference type="InterPro" id="IPR043472">
    <property type="entry name" value="Macro_dom-like"/>
</dbReference>
<feature type="region of interest" description="Disordered" evidence="1">
    <location>
        <begin position="145"/>
        <end position="204"/>
    </location>
</feature>
<dbReference type="Pfam" id="PF01661">
    <property type="entry name" value="Macro"/>
    <property type="match status" value="1"/>
</dbReference>
<dbReference type="InterPro" id="IPR008979">
    <property type="entry name" value="Galactose-bd-like_sf"/>
</dbReference>
<dbReference type="GO" id="GO:0061463">
    <property type="term" value="F:O-acetyl-ADP-ribose deacetylase activity"/>
    <property type="evidence" value="ECO:0007669"/>
    <property type="project" value="UniProtKB-EC"/>
</dbReference>
<dbReference type="GO" id="GO:0006974">
    <property type="term" value="P:DNA damage response"/>
    <property type="evidence" value="ECO:0007669"/>
    <property type="project" value="TreeGrafter"/>
</dbReference>
<dbReference type="EMBL" id="CAHIKZ030001238">
    <property type="protein sequence ID" value="CAE1257370.1"/>
    <property type="molecule type" value="Genomic_DNA"/>
</dbReference>
<dbReference type="SMART" id="SM00506">
    <property type="entry name" value="A1pp"/>
    <property type="match status" value="1"/>
</dbReference>
<feature type="compositionally biased region" description="Basic and acidic residues" evidence="1">
    <location>
        <begin position="192"/>
        <end position="204"/>
    </location>
</feature>
<dbReference type="PANTHER" id="PTHR11106">
    <property type="entry name" value="GANGLIOSIDE INDUCED DIFFERENTIATION ASSOCIATED PROTEIN 2-RELATED"/>
    <property type="match status" value="1"/>
</dbReference>
<dbReference type="PROSITE" id="PS51154">
    <property type="entry name" value="MACRO"/>
    <property type="match status" value="1"/>
</dbReference>
<dbReference type="EC" id="3.1.1.106" evidence="3"/>
<dbReference type="SUPFAM" id="SSF52949">
    <property type="entry name" value="Macro domain-like"/>
    <property type="match status" value="1"/>
</dbReference>
<accession>A0A812C8Y8</accession>
<feature type="compositionally biased region" description="Low complexity" evidence="1">
    <location>
        <begin position="167"/>
        <end position="185"/>
    </location>
</feature>
<feature type="domain" description="Macro" evidence="2">
    <location>
        <begin position="258"/>
        <end position="433"/>
    </location>
</feature>
<dbReference type="Gene3D" id="3.40.220.10">
    <property type="entry name" value="Leucine Aminopeptidase, subunit E, domain 1"/>
    <property type="match status" value="1"/>
</dbReference>
<dbReference type="InterPro" id="IPR013857">
    <property type="entry name" value="NADH-UbQ_OxRdtase-assoc_prot30"/>
</dbReference>
<organism evidence="3 4">
    <name type="scientific">Acanthosepion pharaonis</name>
    <name type="common">Pharaoh cuttlefish</name>
    <name type="synonym">Sepia pharaonis</name>
    <dbReference type="NCBI Taxonomy" id="158019"/>
    <lineage>
        <taxon>Eukaryota</taxon>
        <taxon>Metazoa</taxon>
        <taxon>Spiralia</taxon>
        <taxon>Lophotrochozoa</taxon>
        <taxon>Mollusca</taxon>
        <taxon>Cephalopoda</taxon>
        <taxon>Coleoidea</taxon>
        <taxon>Decapodiformes</taxon>
        <taxon>Sepiida</taxon>
        <taxon>Sepiina</taxon>
        <taxon>Sepiidae</taxon>
        <taxon>Acanthosepion</taxon>
    </lineage>
</organism>
<dbReference type="CDD" id="cd02908">
    <property type="entry name" value="Macro_OAADPr_deacetylase"/>
    <property type="match status" value="1"/>
</dbReference>
<dbReference type="GO" id="GO:0140291">
    <property type="term" value="P:peptidyl-glutamate ADP-deribosylation"/>
    <property type="evidence" value="ECO:0007669"/>
    <property type="project" value="TreeGrafter"/>
</dbReference>
<dbReference type="InterPro" id="IPR002589">
    <property type="entry name" value="Macro_dom"/>
</dbReference>
<dbReference type="AlphaFoldDB" id="A0A812C8Y8"/>